<dbReference type="AlphaFoldDB" id="A0A9X2D826"/>
<evidence type="ECO:0000256" key="1">
    <source>
        <dbReference type="SAM" id="Phobius"/>
    </source>
</evidence>
<dbReference type="EMBL" id="JAMOIL010000013">
    <property type="protein sequence ID" value="MCM0621018.1"/>
    <property type="molecule type" value="Genomic_DNA"/>
</dbReference>
<protein>
    <submittedName>
        <fullName evidence="2">Uncharacterized protein</fullName>
    </submittedName>
</protein>
<keyword evidence="1" id="KW-0812">Transmembrane</keyword>
<keyword evidence="3" id="KW-1185">Reference proteome</keyword>
<keyword evidence="1" id="KW-1133">Transmembrane helix</keyword>
<organism evidence="2 3">
    <name type="scientific">Nocardioides bruguierae</name>
    <dbReference type="NCBI Taxonomy" id="2945102"/>
    <lineage>
        <taxon>Bacteria</taxon>
        <taxon>Bacillati</taxon>
        <taxon>Actinomycetota</taxon>
        <taxon>Actinomycetes</taxon>
        <taxon>Propionibacteriales</taxon>
        <taxon>Nocardioidaceae</taxon>
        <taxon>Nocardioides</taxon>
    </lineage>
</organism>
<proteinExistence type="predicted"/>
<comment type="caution">
    <text evidence="2">The sequence shown here is derived from an EMBL/GenBank/DDBJ whole genome shotgun (WGS) entry which is preliminary data.</text>
</comment>
<dbReference type="RefSeq" id="WP_250827513.1">
    <property type="nucleotide sequence ID" value="NZ_JAMOIL010000013.1"/>
</dbReference>
<sequence>MHALASELNPLLPHGVEVALLVVVAVLVILPLALWVLSLVDAAGRPSALWAATGQAKGMSIALMLVLGLIGVAFYWFVTRPRLVLAARGR</sequence>
<reference evidence="2" key="1">
    <citation type="submission" date="2022-05" db="EMBL/GenBank/DDBJ databases">
        <authorList>
            <person name="Tuo L."/>
        </authorList>
    </citation>
    <scope>NUCLEOTIDE SEQUENCE</scope>
    <source>
        <strain evidence="2">BSK12Z-4</strain>
    </source>
</reference>
<evidence type="ECO:0000313" key="2">
    <source>
        <dbReference type="EMBL" id="MCM0621018.1"/>
    </source>
</evidence>
<accession>A0A9X2D826</accession>
<feature type="transmembrane region" description="Helical" evidence="1">
    <location>
        <begin position="61"/>
        <end position="78"/>
    </location>
</feature>
<gene>
    <name evidence="2" type="ORF">M8330_12030</name>
</gene>
<evidence type="ECO:0000313" key="3">
    <source>
        <dbReference type="Proteomes" id="UP001139485"/>
    </source>
</evidence>
<name>A0A9X2D826_9ACTN</name>
<feature type="transmembrane region" description="Helical" evidence="1">
    <location>
        <begin position="18"/>
        <end position="40"/>
    </location>
</feature>
<dbReference type="Proteomes" id="UP001139485">
    <property type="component" value="Unassembled WGS sequence"/>
</dbReference>
<keyword evidence="1" id="KW-0472">Membrane</keyword>